<dbReference type="SUPFAM" id="SSF51695">
    <property type="entry name" value="PLC-like phosphodiesterases"/>
    <property type="match status" value="1"/>
</dbReference>
<proteinExistence type="predicted"/>
<feature type="transmembrane region" description="Helical" evidence="1">
    <location>
        <begin position="216"/>
        <end position="238"/>
    </location>
</feature>
<feature type="transmembrane region" description="Helical" evidence="1">
    <location>
        <begin position="20"/>
        <end position="38"/>
    </location>
</feature>
<organism evidence="3 4">
    <name type="scientific">Massilimicrobiota timonensis</name>
    <dbReference type="NCBI Taxonomy" id="1776392"/>
    <lineage>
        <taxon>Bacteria</taxon>
        <taxon>Bacillati</taxon>
        <taxon>Bacillota</taxon>
        <taxon>Erysipelotrichia</taxon>
        <taxon>Erysipelotrichales</taxon>
        <taxon>Erysipelotrichaceae</taxon>
        <taxon>Massilimicrobiota</taxon>
    </lineage>
</organism>
<dbReference type="OrthoDB" id="384721at2"/>
<dbReference type="PROSITE" id="PS51704">
    <property type="entry name" value="GP_PDE"/>
    <property type="match status" value="1"/>
</dbReference>
<feature type="transmembrane region" description="Helical" evidence="1">
    <location>
        <begin position="258"/>
        <end position="284"/>
    </location>
</feature>
<reference evidence="3 4" key="1">
    <citation type="journal article" date="2018" name="BMC Genomics">
        <title>Whole genome sequencing and function prediction of 133 gut anaerobes isolated from chicken caecum in pure cultures.</title>
        <authorList>
            <person name="Medvecky M."/>
            <person name="Cejkova D."/>
            <person name="Polansky O."/>
            <person name="Karasova D."/>
            <person name="Kubasova T."/>
            <person name="Cizek A."/>
            <person name="Rychlik I."/>
        </authorList>
    </citation>
    <scope>NUCLEOTIDE SEQUENCE [LARGE SCALE GENOMIC DNA]</scope>
    <source>
        <strain evidence="3 4">An13</strain>
    </source>
</reference>
<keyword evidence="1" id="KW-0472">Membrane</keyword>
<feature type="transmembrane region" description="Helical" evidence="1">
    <location>
        <begin position="341"/>
        <end position="359"/>
    </location>
</feature>
<evidence type="ECO:0000313" key="4">
    <source>
        <dbReference type="Proteomes" id="UP000195305"/>
    </source>
</evidence>
<keyword evidence="1" id="KW-1133">Transmembrane helix</keyword>
<evidence type="ECO:0000259" key="2">
    <source>
        <dbReference type="PROSITE" id="PS51704"/>
    </source>
</evidence>
<dbReference type="Pfam" id="PF03009">
    <property type="entry name" value="GDPD"/>
    <property type="match status" value="1"/>
</dbReference>
<name>A0A1Y4SYN3_9FIRM</name>
<feature type="transmembrane region" description="Helical" evidence="1">
    <location>
        <begin position="58"/>
        <end position="81"/>
    </location>
</feature>
<dbReference type="Gene3D" id="3.20.20.190">
    <property type="entry name" value="Phosphatidylinositol (PI) phosphodiesterase"/>
    <property type="match status" value="1"/>
</dbReference>
<keyword evidence="4" id="KW-1185">Reference proteome</keyword>
<feature type="transmembrane region" description="Helical" evidence="1">
    <location>
        <begin position="163"/>
        <end position="189"/>
    </location>
</feature>
<dbReference type="GO" id="GO:0006629">
    <property type="term" value="P:lipid metabolic process"/>
    <property type="evidence" value="ECO:0007669"/>
    <property type="project" value="InterPro"/>
</dbReference>
<sequence>MVSVMKKYGSFIKNVLQFTIIYKLIILFCLSPILRLILKEYLKKASVSIAFNQNMIEVFLSLPGIIIFLILVLTMMLLIYYNLYVIIQIITLEHQKQSYQLKEIVLKSIINLKTIHKPTFVLSGLYMLLLLPLVHVGYINNYVPRWDIPSFILNELQLTLQGQILIGLIYLFYYGLYIMMIFVPLYLFLKQMSLIQAIKKGCHLLKTITFSQKIRLLMSIIAWVIVENSIIHILPYPLLHNRDFNIYFVKYLMHFASFRYSVIQYIIIYLLQIIAMTLFLNYLVSLFCQYEKEIMTIQQQNLDTIRLQRLISHCQKTTGYALCQLKQYFSQIQWIRTYQKYLRIICIICIFIVGIVYFHQDLRLHKPYVIGHRGSGYAIENTFEAVEKANDYGSDFAEIDIQLSKDGIPIVYHDTTMSRLSHVSTSVSQMTAQQFEDTTLQYENYTAQPTTLEHLIQKMQDHHFNIKLLIEFKADPENYREMVNQVVKIVNQYHMGSQTMFMSLHYPTVSYLHHLYPEWWIGYCIYGSIGDIDASIWNMDIDFLAIEENRASTSLIQKAISQMIPIYIWTVDNEKKMKQYLDMGVSGIITNDPDLGRQAIDAYLQKHPHSYYEDQI</sequence>
<dbReference type="AlphaFoldDB" id="A0A1Y4SYN3"/>
<evidence type="ECO:0000313" key="3">
    <source>
        <dbReference type="EMBL" id="OUQ33873.1"/>
    </source>
</evidence>
<protein>
    <recommendedName>
        <fullName evidence="2">GP-PDE domain-containing protein</fullName>
    </recommendedName>
</protein>
<dbReference type="Pfam" id="PF10110">
    <property type="entry name" value="GPDPase_memb"/>
    <property type="match status" value="1"/>
</dbReference>
<dbReference type="PANTHER" id="PTHR46211">
    <property type="entry name" value="GLYCEROPHOSPHORYL DIESTER PHOSPHODIESTERASE"/>
    <property type="match status" value="1"/>
</dbReference>
<evidence type="ECO:0000256" key="1">
    <source>
        <dbReference type="SAM" id="Phobius"/>
    </source>
</evidence>
<comment type="caution">
    <text evidence="3">The sequence shown here is derived from an EMBL/GenBank/DDBJ whole genome shotgun (WGS) entry which is preliminary data.</text>
</comment>
<dbReference type="InterPro" id="IPR030395">
    <property type="entry name" value="GP_PDE_dom"/>
</dbReference>
<dbReference type="InterPro" id="IPR018476">
    <property type="entry name" value="GlyceroP-diester-Pdiesterase_M"/>
</dbReference>
<dbReference type="EMBL" id="NFLJ01000023">
    <property type="protein sequence ID" value="OUQ33873.1"/>
    <property type="molecule type" value="Genomic_DNA"/>
</dbReference>
<gene>
    <name evidence="3" type="ORF">B5E75_08620</name>
</gene>
<dbReference type="InterPro" id="IPR017946">
    <property type="entry name" value="PLC-like_Pdiesterase_TIM-brl"/>
</dbReference>
<feature type="transmembrane region" description="Helical" evidence="1">
    <location>
        <begin position="120"/>
        <end position="143"/>
    </location>
</feature>
<dbReference type="Proteomes" id="UP000195305">
    <property type="component" value="Unassembled WGS sequence"/>
</dbReference>
<dbReference type="GO" id="GO:0008081">
    <property type="term" value="F:phosphoric diester hydrolase activity"/>
    <property type="evidence" value="ECO:0007669"/>
    <property type="project" value="InterPro"/>
</dbReference>
<feature type="domain" description="GP-PDE" evidence="2">
    <location>
        <begin position="367"/>
        <end position="600"/>
    </location>
</feature>
<dbReference type="PANTHER" id="PTHR46211:SF8">
    <property type="entry name" value="PHOSPHODIESTERASE"/>
    <property type="match status" value="1"/>
</dbReference>
<dbReference type="PROSITE" id="PS50007">
    <property type="entry name" value="PIPLC_X_DOMAIN"/>
    <property type="match status" value="1"/>
</dbReference>
<accession>A0A1Y4SYN3</accession>
<keyword evidence="1" id="KW-0812">Transmembrane</keyword>